<dbReference type="PANTHER" id="PTHR34109">
    <property type="entry name" value="BNAUNNG04460D PROTEIN-RELATED"/>
    <property type="match status" value="1"/>
</dbReference>
<dbReference type="Gene3D" id="3.10.180.10">
    <property type="entry name" value="2,3-Dihydroxybiphenyl 1,2-Dioxygenase, domain 1"/>
    <property type="match status" value="1"/>
</dbReference>
<accession>A0A6F8XR44</accession>
<reference evidence="2 3" key="1">
    <citation type="submission" date="2020-03" db="EMBL/GenBank/DDBJ databases">
        <title>Whole genome shotgun sequence of Phytohabitans flavus NBRC 107702.</title>
        <authorList>
            <person name="Komaki H."/>
            <person name="Tamura T."/>
        </authorList>
    </citation>
    <scope>NUCLEOTIDE SEQUENCE [LARGE SCALE GENOMIC DNA]</scope>
    <source>
        <strain evidence="2 3">NBRC 107702</strain>
    </source>
</reference>
<dbReference type="EMBL" id="AP022870">
    <property type="protein sequence ID" value="BCB76277.1"/>
    <property type="molecule type" value="Genomic_DNA"/>
</dbReference>
<keyword evidence="3" id="KW-1185">Reference proteome</keyword>
<dbReference type="Proteomes" id="UP000502508">
    <property type="component" value="Chromosome"/>
</dbReference>
<dbReference type="Pfam" id="PF00903">
    <property type="entry name" value="Glyoxalase"/>
    <property type="match status" value="1"/>
</dbReference>
<dbReference type="InterPro" id="IPR029068">
    <property type="entry name" value="Glyas_Bleomycin-R_OHBP_Dase"/>
</dbReference>
<dbReference type="AlphaFoldDB" id="A0A6F8XR44"/>
<name>A0A6F8XR44_9ACTN</name>
<reference evidence="2 3" key="2">
    <citation type="submission" date="2020-03" db="EMBL/GenBank/DDBJ databases">
        <authorList>
            <person name="Ichikawa N."/>
            <person name="Kimura A."/>
            <person name="Kitahashi Y."/>
            <person name="Uohara A."/>
        </authorList>
    </citation>
    <scope>NUCLEOTIDE SEQUENCE [LARGE SCALE GENOMIC DNA]</scope>
    <source>
        <strain evidence="2 3">NBRC 107702</strain>
    </source>
</reference>
<feature type="domain" description="VOC" evidence="1">
    <location>
        <begin position="1"/>
        <end position="119"/>
    </location>
</feature>
<evidence type="ECO:0000313" key="3">
    <source>
        <dbReference type="Proteomes" id="UP000502508"/>
    </source>
</evidence>
<dbReference type="InterPro" id="IPR004360">
    <property type="entry name" value="Glyas_Fos-R_dOase_dom"/>
</dbReference>
<evidence type="ECO:0000259" key="1">
    <source>
        <dbReference type="PROSITE" id="PS51819"/>
    </source>
</evidence>
<dbReference type="InterPro" id="IPR037523">
    <property type="entry name" value="VOC_core"/>
</dbReference>
<dbReference type="RefSeq" id="WP_173036368.1">
    <property type="nucleotide sequence ID" value="NZ_AP022870.1"/>
</dbReference>
<sequence>MFDELFPILTTADLPRALRFYRDLLGGTVTYQFPPEGEPGYVGLDLGGSHLGIGRQEEPGELFNDRVTLWLYASDGDTAVDKLRAAGVKVLAEPTDQPWGERMATVADPDGNRVIIATRATMK</sequence>
<dbReference type="SUPFAM" id="SSF54593">
    <property type="entry name" value="Glyoxalase/Bleomycin resistance protein/Dihydroxybiphenyl dioxygenase"/>
    <property type="match status" value="1"/>
</dbReference>
<dbReference type="KEGG" id="pfla:Pflav_026870"/>
<protein>
    <submittedName>
        <fullName evidence="2">Extradiol dioxygenase</fullName>
    </submittedName>
</protein>
<dbReference type="PROSITE" id="PS51819">
    <property type="entry name" value="VOC"/>
    <property type="match status" value="1"/>
</dbReference>
<gene>
    <name evidence="2" type="ORF">Pflav_026870</name>
</gene>
<keyword evidence="2" id="KW-0560">Oxidoreductase</keyword>
<dbReference type="GO" id="GO:0051213">
    <property type="term" value="F:dioxygenase activity"/>
    <property type="evidence" value="ECO:0007669"/>
    <property type="project" value="UniProtKB-KW"/>
</dbReference>
<proteinExistence type="predicted"/>
<keyword evidence="2" id="KW-0223">Dioxygenase</keyword>
<organism evidence="2 3">
    <name type="scientific">Phytohabitans flavus</name>
    <dbReference type="NCBI Taxonomy" id="1076124"/>
    <lineage>
        <taxon>Bacteria</taxon>
        <taxon>Bacillati</taxon>
        <taxon>Actinomycetota</taxon>
        <taxon>Actinomycetes</taxon>
        <taxon>Micromonosporales</taxon>
        <taxon>Micromonosporaceae</taxon>
    </lineage>
</organism>
<evidence type="ECO:0000313" key="2">
    <source>
        <dbReference type="EMBL" id="BCB76277.1"/>
    </source>
</evidence>